<dbReference type="SMR" id="A0A078GBC4"/>
<dbReference type="PANTHER" id="PTHR38926:SF45">
    <property type="entry name" value="F-BOX DOMAIN-CONTAINING PROTEIN"/>
    <property type="match status" value="1"/>
</dbReference>
<evidence type="ECO:0000313" key="1">
    <source>
        <dbReference type="EMBL" id="CAF1715521.1"/>
    </source>
</evidence>
<reference evidence="1" key="3">
    <citation type="submission" date="2021-01" db="EMBL/GenBank/DDBJ databases">
        <authorList>
            <consortium name="Genoscope - CEA"/>
            <person name="William W."/>
        </authorList>
    </citation>
    <scope>NUCLEOTIDE SEQUENCE</scope>
</reference>
<gene>
    <name evidence="2" type="primary">BnaC09g00890D</name>
    <name evidence="1" type="ORF">DARMORV10_C09P02970.1</name>
    <name evidence="2" type="ORF">GSBRNA2T00018320001</name>
</gene>
<reference evidence="2 3" key="1">
    <citation type="journal article" date="2014" name="Science">
        <title>Plant genetics. Early allopolyploid evolution in the post-Neolithic Brassica napus oilseed genome.</title>
        <authorList>
            <person name="Chalhoub B."/>
            <person name="Denoeud F."/>
            <person name="Liu S."/>
            <person name="Parkin I.A."/>
            <person name="Tang H."/>
            <person name="Wang X."/>
            <person name="Chiquet J."/>
            <person name="Belcram H."/>
            <person name="Tong C."/>
            <person name="Samans B."/>
            <person name="Correa M."/>
            <person name="Da Silva C."/>
            <person name="Just J."/>
            <person name="Falentin C."/>
            <person name="Koh C.S."/>
            <person name="Le Clainche I."/>
            <person name="Bernard M."/>
            <person name="Bento P."/>
            <person name="Noel B."/>
            <person name="Labadie K."/>
            <person name="Alberti A."/>
            <person name="Charles M."/>
            <person name="Arnaud D."/>
            <person name="Guo H."/>
            <person name="Daviaud C."/>
            <person name="Alamery S."/>
            <person name="Jabbari K."/>
            <person name="Zhao M."/>
            <person name="Edger P.P."/>
            <person name="Chelaifa H."/>
            <person name="Tack D."/>
            <person name="Lassalle G."/>
            <person name="Mestiri I."/>
            <person name="Schnel N."/>
            <person name="Le Paslier M.C."/>
            <person name="Fan G."/>
            <person name="Renault V."/>
            <person name="Bayer P.E."/>
            <person name="Golicz A.A."/>
            <person name="Manoli S."/>
            <person name="Lee T.H."/>
            <person name="Thi V.H."/>
            <person name="Chalabi S."/>
            <person name="Hu Q."/>
            <person name="Fan C."/>
            <person name="Tollenaere R."/>
            <person name="Lu Y."/>
            <person name="Battail C."/>
            <person name="Shen J."/>
            <person name="Sidebottom C.H."/>
            <person name="Wang X."/>
            <person name="Canaguier A."/>
            <person name="Chauveau A."/>
            <person name="Berard A."/>
            <person name="Deniot G."/>
            <person name="Guan M."/>
            <person name="Liu Z."/>
            <person name="Sun F."/>
            <person name="Lim Y.P."/>
            <person name="Lyons E."/>
            <person name="Town C.D."/>
            <person name="Bancroft I."/>
            <person name="Wang X."/>
            <person name="Meng J."/>
            <person name="Ma J."/>
            <person name="Pires J.C."/>
            <person name="King G.J."/>
            <person name="Brunel D."/>
            <person name="Delourme R."/>
            <person name="Renard M."/>
            <person name="Aury J.M."/>
            <person name="Adams K.L."/>
            <person name="Batley J."/>
            <person name="Snowdon R.J."/>
            <person name="Tost J."/>
            <person name="Edwards D."/>
            <person name="Zhou Y."/>
            <person name="Hua W."/>
            <person name="Sharpe A.G."/>
            <person name="Paterson A.H."/>
            <person name="Guan C."/>
            <person name="Wincker P."/>
        </authorList>
    </citation>
    <scope>NUCLEOTIDE SEQUENCE [LARGE SCALE GENOMIC DNA]</scope>
    <source>
        <strain evidence="3">cv. Darmor-bzh</strain>
    </source>
</reference>
<dbReference type="Gene3D" id="3.80.10.10">
    <property type="entry name" value="Ribonuclease Inhibitor"/>
    <property type="match status" value="1"/>
</dbReference>
<dbReference type="Proteomes" id="UP001295469">
    <property type="component" value="Chromosome C09"/>
</dbReference>
<dbReference type="Gramene" id="CDY21983">
    <property type="protein sequence ID" value="CDY21983"/>
    <property type="gene ID" value="GSBRNA2T00018320001"/>
</dbReference>
<evidence type="ECO:0000313" key="2">
    <source>
        <dbReference type="EMBL" id="CDY21983.1"/>
    </source>
</evidence>
<proteinExistence type="predicted"/>
<dbReference type="AlphaFoldDB" id="A0A078GBC4"/>
<dbReference type="Proteomes" id="UP000028999">
    <property type="component" value="Unassembled WGS sequence"/>
</dbReference>
<dbReference type="PANTHER" id="PTHR38926">
    <property type="entry name" value="F-BOX DOMAIN CONTAINING PROTEIN, EXPRESSED"/>
    <property type="match status" value="1"/>
</dbReference>
<reference evidence="2" key="2">
    <citation type="submission" date="2014-06" db="EMBL/GenBank/DDBJ databases">
        <authorList>
            <person name="Genoscope - CEA"/>
        </authorList>
    </citation>
    <scope>NUCLEOTIDE SEQUENCE</scope>
</reference>
<accession>A0A078GBC4</accession>
<dbReference type="STRING" id="3708.A0A078GBC4"/>
<organism evidence="2 3">
    <name type="scientific">Brassica napus</name>
    <name type="common">Rape</name>
    <dbReference type="NCBI Taxonomy" id="3708"/>
    <lineage>
        <taxon>Eukaryota</taxon>
        <taxon>Viridiplantae</taxon>
        <taxon>Streptophyta</taxon>
        <taxon>Embryophyta</taxon>
        <taxon>Tracheophyta</taxon>
        <taxon>Spermatophyta</taxon>
        <taxon>Magnoliopsida</taxon>
        <taxon>eudicotyledons</taxon>
        <taxon>Gunneridae</taxon>
        <taxon>Pentapetalae</taxon>
        <taxon>rosids</taxon>
        <taxon>malvids</taxon>
        <taxon>Brassicales</taxon>
        <taxon>Brassicaceae</taxon>
        <taxon>Brassiceae</taxon>
        <taxon>Brassica</taxon>
    </lineage>
</organism>
<dbReference type="EMBL" id="HG994373">
    <property type="protein sequence ID" value="CAF1715521.1"/>
    <property type="molecule type" value="Genomic_DNA"/>
</dbReference>
<dbReference type="InterPro" id="IPR032675">
    <property type="entry name" value="LRR_dom_sf"/>
</dbReference>
<dbReference type="PaxDb" id="3708-A0A078GBC4"/>
<dbReference type="OMA" id="KTHTHQW"/>
<dbReference type="EMBL" id="LK032126">
    <property type="protein sequence ID" value="CDY21983.1"/>
    <property type="molecule type" value="Genomic_DNA"/>
</dbReference>
<keyword evidence="3" id="KW-1185">Reference proteome</keyword>
<evidence type="ECO:0000313" key="3">
    <source>
        <dbReference type="Proteomes" id="UP000028999"/>
    </source>
</evidence>
<name>A0A078GBC4_BRANA</name>
<dbReference type="GO" id="GO:1905761">
    <property type="term" value="F:SCF ubiquitin ligase complex binding"/>
    <property type="evidence" value="ECO:0000318"/>
    <property type="project" value="GO_Central"/>
</dbReference>
<sequence length="283" mass="32079">MCSTVTSEGLTEAIAKLPLLEDLEVSYCSLSAESLKVVGQSCPNLKTLKLNREGTLRLNSEPDPKFYDEEALGIAESMPELRHLQLFGNILTNTGLTAILDGYPHQEHLDLRNCFNLPLLEELEVSYCTLLAESLKVVGQSCPKLKSLRLNRRCYRRPRYVSEDDALAIGETMPGLCNLPLFGNMLSDIGLNAILDNCPNLEHLDLRLCLNVNFVGDLEKRCSERIKVVRRPDDSTHDYPYDVLFYDSGSFEHYYPEDHYFPATSDHYGDDQYDIDIFGFIQI</sequence>
<dbReference type="SUPFAM" id="SSF52047">
    <property type="entry name" value="RNI-like"/>
    <property type="match status" value="1"/>
</dbReference>
<protein>
    <submittedName>
        <fullName evidence="1">(rape) hypothetical protein</fullName>
    </submittedName>
    <submittedName>
        <fullName evidence="2">BnaC09g00890D protein</fullName>
    </submittedName>
</protein>